<comment type="caution">
    <text evidence="1">The sequence shown here is derived from an EMBL/GenBank/DDBJ whole genome shotgun (WGS) entry which is preliminary data.</text>
</comment>
<evidence type="ECO:0000313" key="2">
    <source>
        <dbReference type="Proteomes" id="UP000261032"/>
    </source>
</evidence>
<evidence type="ECO:0000313" key="1">
    <source>
        <dbReference type="EMBL" id="RGD85122.1"/>
    </source>
</evidence>
<sequence length="70" mass="8415">MRCNEQSDFKYIPNYAPSVIAEFNDNHLIIKDFNTRKDFYEFCQCKIDLWKENYNILDPKVGDLIENSFV</sequence>
<name>A0A3E3AED8_9FIRM</name>
<gene>
    <name evidence="1" type="ORF">DXB93_09200</name>
</gene>
<dbReference type="EMBL" id="QUSL01000012">
    <property type="protein sequence ID" value="RGD85122.1"/>
    <property type="molecule type" value="Genomic_DNA"/>
</dbReference>
<accession>A0A3E3AED8</accession>
<dbReference type="Proteomes" id="UP000261032">
    <property type="component" value="Unassembled WGS sequence"/>
</dbReference>
<proteinExistence type="predicted"/>
<reference evidence="1 2" key="1">
    <citation type="submission" date="2018-08" db="EMBL/GenBank/DDBJ databases">
        <title>A genome reference for cultivated species of the human gut microbiota.</title>
        <authorList>
            <person name="Zou Y."/>
            <person name="Xue W."/>
            <person name="Luo G."/>
        </authorList>
    </citation>
    <scope>NUCLEOTIDE SEQUENCE [LARGE SCALE GENOMIC DNA]</scope>
    <source>
        <strain evidence="1 2">OM06-4</strain>
    </source>
</reference>
<dbReference type="RefSeq" id="WP_009300334.1">
    <property type="nucleotide sequence ID" value="NZ_JAHOLN010000029.1"/>
</dbReference>
<protein>
    <submittedName>
        <fullName evidence="1">Uncharacterized protein</fullName>
    </submittedName>
</protein>
<dbReference type="AlphaFoldDB" id="A0A3E3AED8"/>
<organism evidence="1 2">
    <name type="scientific">Thomasclavelia ramosa</name>
    <dbReference type="NCBI Taxonomy" id="1547"/>
    <lineage>
        <taxon>Bacteria</taxon>
        <taxon>Bacillati</taxon>
        <taxon>Bacillota</taxon>
        <taxon>Erysipelotrichia</taxon>
        <taxon>Erysipelotrichales</taxon>
        <taxon>Coprobacillaceae</taxon>
        <taxon>Thomasclavelia</taxon>
    </lineage>
</organism>